<evidence type="ECO:0000313" key="2">
    <source>
        <dbReference type="EMBL" id="KAH3699386.1"/>
    </source>
</evidence>
<reference evidence="2" key="2">
    <citation type="submission" date="2020-11" db="EMBL/GenBank/DDBJ databases">
        <authorList>
            <person name="McCartney M.A."/>
            <person name="Auch B."/>
            <person name="Kono T."/>
            <person name="Mallez S."/>
            <person name="Becker A."/>
            <person name="Gohl D.M."/>
            <person name="Silverstein K.A.T."/>
            <person name="Koren S."/>
            <person name="Bechman K.B."/>
            <person name="Herman A."/>
            <person name="Abrahante J.E."/>
            <person name="Garbe J."/>
        </authorList>
    </citation>
    <scope>NUCLEOTIDE SEQUENCE</scope>
    <source>
        <strain evidence="2">Duluth1</strain>
        <tissue evidence="2">Whole animal</tissue>
    </source>
</reference>
<feature type="compositionally biased region" description="Polar residues" evidence="1">
    <location>
        <begin position="11"/>
        <end position="20"/>
    </location>
</feature>
<accession>A0A9D3YJ16</accession>
<feature type="region of interest" description="Disordered" evidence="1">
    <location>
        <begin position="289"/>
        <end position="314"/>
    </location>
</feature>
<proteinExistence type="predicted"/>
<feature type="region of interest" description="Disordered" evidence="1">
    <location>
        <begin position="1"/>
        <end position="30"/>
    </location>
</feature>
<keyword evidence="3" id="KW-1185">Reference proteome</keyword>
<sequence>MWPAPYMESNGCRSLTQSSTRDNKNKKWKRRYHVADSSTETAYTQYGRSIAVCHRDHTHDDKTRHEHLYSSPNANAQRKHKRNMYKTRVENACNSYHTENVFEGTKHDKRKCTKKYSSNVNMKNDLGVANNYWSLAESYCCKNMPFLKYGHTQNINTKCFNTGRQQLVEENMTRRVPYQHMKHKETPPRKDPLKRANNIDERNNIARGSTDNSGVVPRREKTPSATLKDTHNPNLLKVDANKRNNPDSSTPLGGIWVTTVTALDERSEEQIVIDLTGDDDFMNGVQNFEDHSEQSEESVSKTLNQSAVDIDRTN</sequence>
<dbReference type="Proteomes" id="UP000828390">
    <property type="component" value="Unassembled WGS sequence"/>
</dbReference>
<evidence type="ECO:0000256" key="1">
    <source>
        <dbReference type="SAM" id="MobiDB-lite"/>
    </source>
</evidence>
<evidence type="ECO:0000313" key="3">
    <source>
        <dbReference type="Proteomes" id="UP000828390"/>
    </source>
</evidence>
<protein>
    <submittedName>
        <fullName evidence="2">Uncharacterized protein</fullName>
    </submittedName>
</protein>
<organism evidence="2 3">
    <name type="scientific">Dreissena polymorpha</name>
    <name type="common">Zebra mussel</name>
    <name type="synonym">Mytilus polymorpha</name>
    <dbReference type="NCBI Taxonomy" id="45954"/>
    <lineage>
        <taxon>Eukaryota</taxon>
        <taxon>Metazoa</taxon>
        <taxon>Spiralia</taxon>
        <taxon>Lophotrochozoa</taxon>
        <taxon>Mollusca</taxon>
        <taxon>Bivalvia</taxon>
        <taxon>Autobranchia</taxon>
        <taxon>Heteroconchia</taxon>
        <taxon>Euheterodonta</taxon>
        <taxon>Imparidentia</taxon>
        <taxon>Neoheterodontei</taxon>
        <taxon>Myida</taxon>
        <taxon>Dreissenoidea</taxon>
        <taxon>Dreissenidae</taxon>
        <taxon>Dreissena</taxon>
    </lineage>
</organism>
<feature type="compositionally biased region" description="Basic and acidic residues" evidence="1">
    <location>
        <begin position="184"/>
        <end position="204"/>
    </location>
</feature>
<comment type="caution">
    <text evidence="2">The sequence shown here is derived from an EMBL/GenBank/DDBJ whole genome shotgun (WGS) entry which is preliminary data.</text>
</comment>
<feature type="region of interest" description="Disordered" evidence="1">
    <location>
        <begin position="177"/>
        <end position="254"/>
    </location>
</feature>
<reference evidence="2" key="1">
    <citation type="journal article" date="2019" name="bioRxiv">
        <title>The Genome of the Zebra Mussel, Dreissena polymorpha: A Resource for Invasive Species Research.</title>
        <authorList>
            <person name="McCartney M.A."/>
            <person name="Auch B."/>
            <person name="Kono T."/>
            <person name="Mallez S."/>
            <person name="Zhang Y."/>
            <person name="Obille A."/>
            <person name="Becker A."/>
            <person name="Abrahante J.E."/>
            <person name="Garbe J."/>
            <person name="Badalamenti J.P."/>
            <person name="Herman A."/>
            <person name="Mangelson H."/>
            <person name="Liachko I."/>
            <person name="Sullivan S."/>
            <person name="Sone E.D."/>
            <person name="Koren S."/>
            <person name="Silverstein K.A.T."/>
            <person name="Beckman K.B."/>
            <person name="Gohl D.M."/>
        </authorList>
    </citation>
    <scope>NUCLEOTIDE SEQUENCE</scope>
    <source>
        <strain evidence="2">Duluth1</strain>
        <tissue evidence="2">Whole animal</tissue>
    </source>
</reference>
<name>A0A9D3YJ16_DREPO</name>
<dbReference type="EMBL" id="JAIWYP010000015">
    <property type="protein sequence ID" value="KAH3699386.1"/>
    <property type="molecule type" value="Genomic_DNA"/>
</dbReference>
<dbReference type="AlphaFoldDB" id="A0A9D3YJ16"/>
<gene>
    <name evidence="2" type="ORF">DPMN_074341</name>
</gene>